<evidence type="ECO:0000313" key="6">
    <source>
        <dbReference type="EnsemblMetazoa" id="Aqu2.1.01858_001"/>
    </source>
</evidence>
<organism evidence="6">
    <name type="scientific">Amphimedon queenslandica</name>
    <name type="common">Sponge</name>
    <dbReference type="NCBI Taxonomy" id="400682"/>
    <lineage>
        <taxon>Eukaryota</taxon>
        <taxon>Metazoa</taxon>
        <taxon>Porifera</taxon>
        <taxon>Demospongiae</taxon>
        <taxon>Heteroscleromorpha</taxon>
        <taxon>Haplosclerida</taxon>
        <taxon>Niphatidae</taxon>
        <taxon>Amphimedon</taxon>
    </lineage>
</organism>
<sequence>GQGVDVKLNYSFPEFSYNSNNKLNDISFFPVTSLVDNVIEGNELIQVVLLPGPNSANIQFIPALQTATITIFDKTNSPTTLSIERRSYNVMEGDGSLEICVVLTGDVSSSSVNISIFDSQGTAKRNSDYTFSSNSLTLPAFKTKTCTSLHIINDNLLEPLYESFTLTISRITPENSNFILDSTPSTIQIQDNEMTQQLTEDVIVQCYRSAVDCTSNTNGVSLAAIDCCNRTGGGYISHSSSTRQCGACV</sequence>
<protein>
    <recommendedName>
        <fullName evidence="5">Calx-beta domain-containing protein</fullName>
    </recommendedName>
</protein>
<dbReference type="PANTHER" id="PTHR11878:SF65">
    <property type="entry name" value="NA_CA-EXCHANGE PROTEIN, ISOFORM G"/>
    <property type="match status" value="1"/>
</dbReference>
<keyword evidence="2" id="KW-0677">Repeat</keyword>
<evidence type="ECO:0000256" key="3">
    <source>
        <dbReference type="ARBA" id="ARBA00022837"/>
    </source>
</evidence>
<dbReference type="Pfam" id="PF03160">
    <property type="entry name" value="Calx-beta"/>
    <property type="match status" value="2"/>
</dbReference>
<dbReference type="InterPro" id="IPR003644">
    <property type="entry name" value="Calx_beta"/>
</dbReference>
<dbReference type="EnsemblMetazoa" id="Aqu2.1.01858_001">
    <property type="protein sequence ID" value="Aqu2.1.01858_001"/>
    <property type="gene ID" value="Aqu2.1.01858"/>
</dbReference>
<keyword evidence="3" id="KW-0106">Calcium</keyword>
<dbReference type="InParanoid" id="A0A1X7SIG6"/>
<dbReference type="Gene3D" id="2.60.40.2030">
    <property type="match status" value="1"/>
</dbReference>
<evidence type="ECO:0000259" key="5">
    <source>
        <dbReference type="SMART" id="SM00237"/>
    </source>
</evidence>
<dbReference type="AlphaFoldDB" id="A0A1X7SIG6"/>
<accession>A0A1X7SIG6</accession>
<evidence type="ECO:0000256" key="4">
    <source>
        <dbReference type="ARBA" id="ARBA00023065"/>
    </source>
</evidence>
<dbReference type="SMART" id="SM00237">
    <property type="entry name" value="Calx_beta"/>
    <property type="match status" value="1"/>
</dbReference>
<evidence type="ECO:0000256" key="1">
    <source>
        <dbReference type="ARBA" id="ARBA00022729"/>
    </source>
</evidence>
<evidence type="ECO:0000256" key="2">
    <source>
        <dbReference type="ARBA" id="ARBA00022737"/>
    </source>
</evidence>
<dbReference type="GO" id="GO:0007154">
    <property type="term" value="P:cell communication"/>
    <property type="evidence" value="ECO:0007669"/>
    <property type="project" value="InterPro"/>
</dbReference>
<name>A0A1X7SIG6_AMPQE</name>
<dbReference type="GO" id="GO:0016020">
    <property type="term" value="C:membrane"/>
    <property type="evidence" value="ECO:0007669"/>
    <property type="project" value="InterPro"/>
</dbReference>
<feature type="domain" description="Calx-beta" evidence="5">
    <location>
        <begin position="67"/>
        <end position="169"/>
    </location>
</feature>
<keyword evidence="4" id="KW-0813">Transport</keyword>
<dbReference type="GO" id="GO:0030001">
    <property type="term" value="P:metal ion transport"/>
    <property type="evidence" value="ECO:0007669"/>
    <property type="project" value="TreeGrafter"/>
</dbReference>
<keyword evidence="1" id="KW-0732">Signal</keyword>
<dbReference type="PANTHER" id="PTHR11878">
    <property type="entry name" value="SODIUM/CALCIUM EXCHANGER"/>
    <property type="match status" value="1"/>
</dbReference>
<keyword evidence="4" id="KW-0406">Ion transport</keyword>
<proteinExistence type="predicted"/>
<reference evidence="6" key="1">
    <citation type="submission" date="2017-05" db="UniProtKB">
        <authorList>
            <consortium name="EnsemblMetazoa"/>
        </authorList>
    </citation>
    <scope>IDENTIFICATION</scope>
</reference>
<dbReference type="InterPro" id="IPR051171">
    <property type="entry name" value="CaCA"/>
</dbReference>
<dbReference type="SUPFAM" id="SSF141072">
    <property type="entry name" value="CalX-like"/>
    <property type="match status" value="1"/>
</dbReference>
<dbReference type="InterPro" id="IPR038081">
    <property type="entry name" value="CalX-like_sf"/>
</dbReference>